<evidence type="ECO:0000256" key="1">
    <source>
        <dbReference type="ARBA" id="ARBA00022857"/>
    </source>
</evidence>
<dbReference type="Pfam" id="PF08240">
    <property type="entry name" value="ADH_N"/>
    <property type="match status" value="1"/>
</dbReference>
<evidence type="ECO:0000256" key="2">
    <source>
        <dbReference type="ARBA" id="ARBA00023002"/>
    </source>
</evidence>
<dbReference type="Proteomes" id="UP001176471">
    <property type="component" value="Unassembled WGS sequence"/>
</dbReference>
<dbReference type="SMART" id="SM00829">
    <property type="entry name" value="PKS_ER"/>
    <property type="match status" value="1"/>
</dbReference>
<dbReference type="PROSITE" id="PS01162">
    <property type="entry name" value="QOR_ZETA_CRYSTAL"/>
    <property type="match status" value="1"/>
</dbReference>
<evidence type="ECO:0000259" key="3">
    <source>
        <dbReference type="SMART" id="SM00829"/>
    </source>
</evidence>
<reference evidence="4" key="1">
    <citation type="submission" date="2023-07" db="EMBL/GenBank/DDBJ databases">
        <title>Bacterial whole genome sequence for Sphingobium sp. HBC34.</title>
        <authorList>
            <person name="Le V."/>
            <person name="Ko S.-R."/>
            <person name="Ahn C.-Y."/>
            <person name="Oh H.-M."/>
        </authorList>
    </citation>
    <scope>NUCLEOTIDE SEQUENCE</scope>
    <source>
        <strain evidence="4">HBC34</strain>
    </source>
</reference>
<dbReference type="EMBL" id="JAUQOM010000021">
    <property type="protein sequence ID" value="MDO7837317.1"/>
    <property type="molecule type" value="Genomic_DNA"/>
</dbReference>
<dbReference type="InterPro" id="IPR011032">
    <property type="entry name" value="GroES-like_sf"/>
</dbReference>
<dbReference type="CDD" id="cd08241">
    <property type="entry name" value="QOR1"/>
    <property type="match status" value="1"/>
</dbReference>
<comment type="caution">
    <text evidence="4">The sequence shown here is derived from an EMBL/GenBank/DDBJ whole genome shotgun (WGS) entry which is preliminary data.</text>
</comment>
<dbReference type="GO" id="GO:0016491">
    <property type="term" value="F:oxidoreductase activity"/>
    <property type="evidence" value="ECO:0007669"/>
    <property type="project" value="UniProtKB-KW"/>
</dbReference>
<dbReference type="EC" id="1.-.-.-" evidence="4"/>
<evidence type="ECO:0000313" key="5">
    <source>
        <dbReference type="Proteomes" id="UP001176471"/>
    </source>
</evidence>
<dbReference type="SUPFAM" id="SSF50129">
    <property type="entry name" value="GroES-like"/>
    <property type="match status" value="1"/>
</dbReference>
<accession>A0ABT8ZRZ3</accession>
<keyword evidence="1" id="KW-0521">NADP</keyword>
<keyword evidence="2 4" id="KW-0560">Oxidoreductase</keyword>
<protein>
    <submittedName>
        <fullName evidence="4">NADPH:quinone oxidoreductase family protein</fullName>
        <ecNumber evidence="4">1.-.-.-</ecNumber>
    </submittedName>
</protein>
<evidence type="ECO:0000313" key="4">
    <source>
        <dbReference type="EMBL" id="MDO7837317.1"/>
    </source>
</evidence>
<dbReference type="Gene3D" id="3.90.180.10">
    <property type="entry name" value="Medium-chain alcohol dehydrogenases, catalytic domain"/>
    <property type="match status" value="1"/>
</dbReference>
<name>A0ABT8ZRZ3_9SPHN</name>
<dbReference type="SUPFAM" id="SSF51735">
    <property type="entry name" value="NAD(P)-binding Rossmann-fold domains"/>
    <property type="match status" value="1"/>
</dbReference>
<dbReference type="PANTHER" id="PTHR48106">
    <property type="entry name" value="QUINONE OXIDOREDUCTASE PIG3-RELATED"/>
    <property type="match status" value="1"/>
</dbReference>
<sequence length="331" mass="34624">MTDATMQAVRYHQRGGPEVLVLETIPRPVPAPHEVLVRVEAAGVNFADVAQRGYGHYPVQFPLPAIAGSEFIGTIEATGKNARVAVGQRVLGAWPGAGYAEYVALPSAAVFPVASDIAASDALAIFIQGLTAHFALAQLGALQPGDTVLIHGAAGGVGSMLVQLARALGAGSIIALASSAENRGRARGYGADVVIDGTRDDWATQARSAAEKGVDLVLDRSGGRAMLQSMELLSPLGRCVVYGMAEEQHRDIPIEPLVAKGQSVHGLFLALHMQLQPQRVGEALEQLVALLRSGQLKPDLGGSFPLSQAADAHRLLESRQSFGKLILFPGG</sequence>
<dbReference type="RefSeq" id="WP_304537616.1">
    <property type="nucleotide sequence ID" value="NZ_JAUQOM010000021.1"/>
</dbReference>
<gene>
    <name evidence="4" type="ORF">Q4610_19915</name>
</gene>
<dbReference type="PANTHER" id="PTHR48106:SF13">
    <property type="entry name" value="QUINONE OXIDOREDUCTASE-RELATED"/>
    <property type="match status" value="1"/>
</dbReference>
<dbReference type="InterPro" id="IPR020843">
    <property type="entry name" value="ER"/>
</dbReference>
<dbReference type="Pfam" id="PF00107">
    <property type="entry name" value="ADH_zinc_N"/>
    <property type="match status" value="1"/>
</dbReference>
<feature type="domain" description="Enoyl reductase (ER)" evidence="3">
    <location>
        <begin position="15"/>
        <end position="327"/>
    </location>
</feature>
<dbReference type="Gene3D" id="3.40.50.720">
    <property type="entry name" value="NAD(P)-binding Rossmann-like Domain"/>
    <property type="match status" value="1"/>
</dbReference>
<organism evidence="4 5">
    <name type="scientific">Sphingobium cyanobacteriorum</name>
    <dbReference type="NCBI Taxonomy" id="3063954"/>
    <lineage>
        <taxon>Bacteria</taxon>
        <taxon>Pseudomonadati</taxon>
        <taxon>Pseudomonadota</taxon>
        <taxon>Alphaproteobacteria</taxon>
        <taxon>Sphingomonadales</taxon>
        <taxon>Sphingomonadaceae</taxon>
        <taxon>Sphingobium</taxon>
    </lineage>
</organism>
<dbReference type="InterPro" id="IPR036291">
    <property type="entry name" value="NAD(P)-bd_dom_sf"/>
</dbReference>
<keyword evidence="5" id="KW-1185">Reference proteome</keyword>
<dbReference type="InterPro" id="IPR013154">
    <property type="entry name" value="ADH-like_N"/>
</dbReference>
<dbReference type="InterPro" id="IPR002364">
    <property type="entry name" value="Quin_OxRdtase/zeta-crystal_CS"/>
</dbReference>
<dbReference type="InterPro" id="IPR013149">
    <property type="entry name" value="ADH-like_C"/>
</dbReference>
<proteinExistence type="predicted"/>